<dbReference type="Proteomes" id="UP000824123">
    <property type="component" value="Unassembled WGS sequence"/>
</dbReference>
<evidence type="ECO:0000256" key="4">
    <source>
        <dbReference type="ARBA" id="ARBA00022840"/>
    </source>
</evidence>
<proteinExistence type="predicted"/>
<evidence type="ECO:0000313" key="7">
    <source>
        <dbReference type="Proteomes" id="UP000824123"/>
    </source>
</evidence>
<evidence type="ECO:0000256" key="1">
    <source>
        <dbReference type="ARBA" id="ARBA00022679"/>
    </source>
</evidence>
<keyword evidence="1" id="KW-0808">Transferase</keyword>
<keyword evidence="4" id="KW-0067">ATP-binding</keyword>
<accession>A0A9D1LRU8</accession>
<dbReference type="GO" id="GO:0016020">
    <property type="term" value="C:membrane"/>
    <property type="evidence" value="ECO:0007669"/>
    <property type="project" value="TreeGrafter"/>
</dbReference>
<dbReference type="GO" id="GO:0005829">
    <property type="term" value="C:cytosol"/>
    <property type="evidence" value="ECO:0007669"/>
    <property type="project" value="TreeGrafter"/>
</dbReference>
<keyword evidence="3 6" id="KW-0418">Kinase</keyword>
<dbReference type="PROSITE" id="PS50011">
    <property type="entry name" value="PROTEIN_KINASE_DOM"/>
    <property type="match status" value="1"/>
</dbReference>
<dbReference type="PANTHER" id="PTHR24348">
    <property type="entry name" value="SERINE/THREONINE-PROTEIN KINASE UNC-51-RELATED"/>
    <property type="match status" value="1"/>
</dbReference>
<protein>
    <submittedName>
        <fullName evidence="6">Protein kinase</fullName>
    </submittedName>
</protein>
<dbReference type="GO" id="GO:0004674">
    <property type="term" value="F:protein serine/threonine kinase activity"/>
    <property type="evidence" value="ECO:0007669"/>
    <property type="project" value="InterPro"/>
</dbReference>
<dbReference type="Gene3D" id="1.10.510.10">
    <property type="entry name" value="Transferase(Phosphotransferase) domain 1"/>
    <property type="match status" value="1"/>
</dbReference>
<sequence>MSIQYVHPAVPHQPGGPPVTRFNFEAARMVPTLLNPEAHSPREIALGPGERIGDYTVTGPLSTASGEAALYRCRRDGREYVAKLYRRSGALSADISRALKALDSPYVAPLVDAFELDGHPVEVFPFYRNGSLAGRVFTLDELEHIVIPGAIEGLRALHAGHVLHRDLKPSNIMLSDDGRSVALIDFGVAAYRGGAGMVVAQPAGLTPEYSAPETLVGLYLEESDYYSLGITLFELYAGYGPYHGLIPEEIERRMSQPLPYPADMPLRLRELIGALTYADITNRHDKYNPNRRWKYDEVRRYLLGEYVALPGAAGAVDEPFARPFRLAGETLHDMPALTRALARNWDAGRALLLDGTLARFFRLTRPDMEEICLHAERDAARRPGHEDVIYWKALYRLNPHLGAFYWRGAEFSSIAAFGREMLRRLWAGDEQGYALCDGVLRERVIGEHLRLFEPDDAALAASVAAIEDGYADDLVNGRPPERAFYLLSYLTSGHRVLHLAGQEFKSVAELTGYMQALLNRGYEHLVAFCHALIDYDCRLDMQLECWLTALGCGAQLELWREQMRLA</sequence>
<evidence type="ECO:0000256" key="2">
    <source>
        <dbReference type="ARBA" id="ARBA00022741"/>
    </source>
</evidence>
<dbReference type="PROSITE" id="PS00108">
    <property type="entry name" value="PROTEIN_KINASE_ST"/>
    <property type="match status" value="1"/>
</dbReference>
<comment type="caution">
    <text evidence="6">The sequence shown here is derived from an EMBL/GenBank/DDBJ whole genome shotgun (WGS) entry which is preliminary data.</text>
</comment>
<gene>
    <name evidence="6" type="ORF">IAC59_06580</name>
</gene>
<dbReference type="PANTHER" id="PTHR24348:SF22">
    <property type="entry name" value="NON-SPECIFIC SERINE_THREONINE PROTEIN KINASE"/>
    <property type="match status" value="1"/>
</dbReference>
<evidence type="ECO:0000313" key="6">
    <source>
        <dbReference type="EMBL" id="HIU46908.1"/>
    </source>
</evidence>
<dbReference type="SMART" id="SM00220">
    <property type="entry name" value="S_TKc"/>
    <property type="match status" value="1"/>
</dbReference>
<reference evidence="6" key="1">
    <citation type="submission" date="2020-10" db="EMBL/GenBank/DDBJ databases">
        <authorList>
            <person name="Gilroy R."/>
        </authorList>
    </citation>
    <scope>NUCLEOTIDE SEQUENCE</scope>
    <source>
        <strain evidence="6">ChiSxjej2B14-8506</strain>
    </source>
</reference>
<evidence type="ECO:0000256" key="3">
    <source>
        <dbReference type="ARBA" id="ARBA00022777"/>
    </source>
</evidence>
<keyword evidence="2" id="KW-0547">Nucleotide-binding</keyword>
<dbReference type="AlphaFoldDB" id="A0A9D1LRU8"/>
<dbReference type="InterPro" id="IPR008271">
    <property type="entry name" value="Ser/Thr_kinase_AS"/>
</dbReference>
<dbReference type="InterPro" id="IPR045269">
    <property type="entry name" value="Atg1-like"/>
</dbReference>
<name>A0A9D1LRU8_9FIRM</name>
<evidence type="ECO:0000259" key="5">
    <source>
        <dbReference type="PROSITE" id="PS50011"/>
    </source>
</evidence>
<dbReference type="InterPro" id="IPR011009">
    <property type="entry name" value="Kinase-like_dom_sf"/>
</dbReference>
<dbReference type="SUPFAM" id="SSF56112">
    <property type="entry name" value="Protein kinase-like (PK-like)"/>
    <property type="match status" value="1"/>
</dbReference>
<dbReference type="GO" id="GO:0000407">
    <property type="term" value="C:phagophore assembly site"/>
    <property type="evidence" value="ECO:0007669"/>
    <property type="project" value="TreeGrafter"/>
</dbReference>
<dbReference type="EMBL" id="DVNK01000039">
    <property type="protein sequence ID" value="HIU46908.1"/>
    <property type="molecule type" value="Genomic_DNA"/>
</dbReference>
<reference evidence="6" key="2">
    <citation type="journal article" date="2021" name="PeerJ">
        <title>Extensive microbial diversity within the chicken gut microbiome revealed by metagenomics and culture.</title>
        <authorList>
            <person name="Gilroy R."/>
            <person name="Ravi A."/>
            <person name="Getino M."/>
            <person name="Pursley I."/>
            <person name="Horton D.L."/>
            <person name="Alikhan N.F."/>
            <person name="Baker D."/>
            <person name="Gharbi K."/>
            <person name="Hall N."/>
            <person name="Watson M."/>
            <person name="Adriaenssens E.M."/>
            <person name="Foster-Nyarko E."/>
            <person name="Jarju S."/>
            <person name="Secka A."/>
            <person name="Antonio M."/>
            <person name="Oren A."/>
            <person name="Chaudhuri R.R."/>
            <person name="La Ragione R."/>
            <person name="Hildebrand F."/>
            <person name="Pallen M.J."/>
        </authorList>
    </citation>
    <scope>NUCLEOTIDE SEQUENCE</scope>
    <source>
        <strain evidence="6">ChiSxjej2B14-8506</strain>
    </source>
</reference>
<feature type="domain" description="Protein kinase" evidence="5">
    <location>
        <begin position="55"/>
        <end position="307"/>
    </location>
</feature>
<dbReference type="InterPro" id="IPR000719">
    <property type="entry name" value="Prot_kinase_dom"/>
</dbReference>
<organism evidence="6 7">
    <name type="scientific">Candidatus Fimadaptatus faecigallinarum</name>
    <dbReference type="NCBI Taxonomy" id="2840814"/>
    <lineage>
        <taxon>Bacteria</taxon>
        <taxon>Bacillati</taxon>
        <taxon>Bacillota</taxon>
        <taxon>Clostridia</taxon>
        <taxon>Eubacteriales</taxon>
        <taxon>Candidatus Fimadaptatus</taxon>
    </lineage>
</organism>
<dbReference type="GO" id="GO:0005524">
    <property type="term" value="F:ATP binding"/>
    <property type="evidence" value="ECO:0007669"/>
    <property type="project" value="UniProtKB-KW"/>
</dbReference>
<dbReference type="GO" id="GO:0005776">
    <property type="term" value="C:autophagosome"/>
    <property type="evidence" value="ECO:0007669"/>
    <property type="project" value="TreeGrafter"/>
</dbReference>
<dbReference type="Pfam" id="PF00069">
    <property type="entry name" value="Pkinase"/>
    <property type="match status" value="1"/>
</dbReference>